<dbReference type="Proteomes" id="UP000784294">
    <property type="component" value="Unassembled WGS sequence"/>
</dbReference>
<keyword evidence="2" id="KW-1185">Reference proteome</keyword>
<dbReference type="EMBL" id="CAAALY010283548">
    <property type="protein sequence ID" value="VEL43638.1"/>
    <property type="molecule type" value="Genomic_DNA"/>
</dbReference>
<protein>
    <submittedName>
        <fullName evidence="1">Uncharacterized protein</fullName>
    </submittedName>
</protein>
<evidence type="ECO:0000313" key="2">
    <source>
        <dbReference type="Proteomes" id="UP000784294"/>
    </source>
</evidence>
<organism evidence="1 2">
    <name type="scientific">Protopolystoma xenopodis</name>
    <dbReference type="NCBI Taxonomy" id="117903"/>
    <lineage>
        <taxon>Eukaryota</taxon>
        <taxon>Metazoa</taxon>
        <taxon>Spiralia</taxon>
        <taxon>Lophotrochozoa</taxon>
        <taxon>Platyhelminthes</taxon>
        <taxon>Monogenea</taxon>
        <taxon>Polyopisthocotylea</taxon>
        <taxon>Polystomatidea</taxon>
        <taxon>Polystomatidae</taxon>
        <taxon>Protopolystoma</taxon>
    </lineage>
</organism>
<evidence type="ECO:0000313" key="1">
    <source>
        <dbReference type="EMBL" id="VEL43638.1"/>
    </source>
</evidence>
<comment type="caution">
    <text evidence="1">The sequence shown here is derived from an EMBL/GenBank/DDBJ whole genome shotgun (WGS) entry which is preliminary data.</text>
</comment>
<accession>A0A448XS74</accession>
<sequence>MDPYKSNYLLGWSQPACHNLRPRNTFEGQSHTRIATSIVPCCAYNQKLVTSYLLRFSVPATAMRCIKIDCHPPTCRNPDGYQPDADKNTIVTPTPPTVHYPPMQSSSRAACLVSHMFFPFLWLWTLR</sequence>
<name>A0A448XS74_9PLAT</name>
<dbReference type="AlphaFoldDB" id="A0A448XS74"/>
<proteinExistence type="predicted"/>
<reference evidence="1" key="1">
    <citation type="submission" date="2018-11" db="EMBL/GenBank/DDBJ databases">
        <authorList>
            <consortium name="Pathogen Informatics"/>
        </authorList>
    </citation>
    <scope>NUCLEOTIDE SEQUENCE</scope>
</reference>
<gene>
    <name evidence="1" type="ORF">PXEA_LOCUS37078</name>
</gene>